<proteinExistence type="predicted"/>
<dbReference type="EMBL" id="AP025523">
    <property type="protein sequence ID" value="BDE05459.1"/>
    <property type="molecule type" value="Genomic_DNA"/>
</dbReference>
<dbReference type="RefSeq" id="WP_317996496.1">
    <property type="nucleotide sequence ID" value="NZ_AP025523.1"/>
</dbReference>
<protein>
    <submittedName>
        <fullName evidence="1">Uncharacterized protein</fullName>
    </submittedName>
</protein>
<evidence type="ECO:0000313" key="2">
    <source>
        <dbReference type="Proteomes" id="UP001317532"/>
    </source>
</evidence>
<sequence length="97" mass="9791">MLAVFLAAAGVLAAGSVTGGGPWPGLPRWYGLAFGSAAIAYRPLLGDPLEMAAGPGTAPERIARFALPRGAALLVTERRGAVAGIEVRVERAPAAVL</sequence>
<gene>
    <name evidence="1" type="ORF">WPS_07350</name>
</gene>
<dbReference type="KEGG" id="vab:WPS_07350"/>
<reference evidence="1 2" key="1">
    <citation type="journal article" date="2022" name="ISME Commun">
        <title>Vulcanimicrobium alpinus gen. nov. sp. nov., the first cultivated representative of the candidate phylum 'Eremiobacterota', is a metabolically versatile aerobic anoxygenic phototroph.</title>
        <authorList>
            <person name="Yabe S."/>
            <person name="Muto K."/>
            <person name="Abe K."/>
            <person name="Yokota A."/>
            <person name="Staudigel H."/>
            <person name="Tebo B.M."/>
        </authorList>
    </citation>
    <scope>NUCLEOTIDE SEQUENCE [LARGE SCALE GENOMIC DNA]</scope>
    <source>
        <strain evidence="1 2">WC8-2</strain>
    </source>
</reference>
<dbReference type="AlphaFoldDB" id="A0AAN2C8N8"/>
<name>A0AAN2C8N8_UNVUL</name>
<dbReference type="Proteomes" id="UP001317532">
    <property type="component" value="Chromosome"/>
</dbReference>
<keyword evidence="2" id="KW-1185">Reference proteome</keyword>
<evidence type="ECO:0000313" key="1">
    <source>
        <dbReference type="EMBL" id="BDE05459.1"/>
    </source>
</evidence>
<accession>A0AAN2C8N8</accession>
<organism evidence="1 2">
    <name type="scientific">Vulcanimicrobium alpinum</name>
    <dbReference type="NCBI Taxonomy" id="3016050"/>
    <lineage>
        <taxon>Bacteria</taxon>
        <taxon>Bacillati</taxon>
        <taxon>Vulcanimicrobiota</taxon>
        <taxon>Vulcanimicrobiia</taxon>
        <taxon>Vulcanimicrobiales</taxon>
        <taxon>Vulcanimicrobiaceae</taxon>
        <taxon>Vulcanimicrobium</taxon>
    </lineage>
</organism>